<dbReference type="PANTHER" id="PTHR30404:SF0">
    <property type="entry name" value="N-ACETYLMURAMOYL-L-ALANINE AMIDASE AMIC"/>
    <property type="match status" value="1"/>
</dbReference>
<comment type="caution">
    <text evidence="3">The sequence shown here is derived from an EMBL/GenBank/DDBJ whole genome shotgun (WGS) entry which is preliminary data.</text>
</comment>
<evidence type="ECO:0000313" key="4">
    <source>
        <dbReference type="Proteomes" id="UP000624041"/>
    </source>
</evidence>
<reference evidence="3" key="1">
    <citation type="journal article" date="2014" name="Int. J. Syst. Evol. Microbiol.">
        <title>Complete genome sequence of Corynebacterium casei LMG S-19264T (=DSM 44701T), isolated from a smear-ripened cheese.</title>
        <authorList>
            <consortium name="US DOE Joint Genome Institute (JGI-PGF)"/>
            <person name="Walter F."/>
            <person name="Albersmeier A."/>
            <person name="Kalinowski J."/>
            <person name="Ruckert C."/>
        </authorList>
    </citation>
    <scope>NUCLEOTIDE SEQUENCE</scope>
    <source>
        <strain evidence="3">JCM 17251</strain>
    </source>
</reference>
<name>A0A918CYV6_9BACI</name>
<dbReference type="PANTHER" id="PTHR30404">
    <property type="entry name" value="N-ACETYLMURAMOYL-L-ALANINE AMIDASE"/>
    <property type="match status" value="1"/>
</dbReference>
<dbReference type="Proteomes" id="UP000624041">
    <property type="component" value="Unassembled WGS sequence"/>
</dbReference>
<dbReference type="GO" id="GO:0009253">
    <property type="term" value="P:peptidoglycan catabolic process"/>
    <property type="evidence" value="ECO:0007669"/>
    <property type="project" value="InterPro"/>
</dbReference>
<proteinExistence type="predicted"/>
<keyword evidence="1" id="KW-0378">Hydrolase</keyword>
<dbReference type="GO" id="GO:0030288">
    <property type="term" value="C:outer membrane-bounded periplasmic space"/>
    <property type="evidence" value="ECO:0007669"/>
    <property type="project" value="TreeGrafter"/>
</dbReference>
<dbReference type="CDD" id="cd02696">
    <property type="entry name" value="MurNAc-LAA"/>
    <property type="match status" value="1"/>
</dbReference>
<dbReference type="RefSeq" id="WP_188855873.1">
    <property type="nucleotide sequence ID" value="NZ_BMOS01000002.1"/>
</dbReference>
<evidence type="ECO:0000259" key="2">
    <source>
        <dbReference type="PROSITE" id="PS51724"/>
    </source>
</evidence>
<dbReference type="Pfam" id="PF01520">
    <property type="entry name" value="Amidase_3"/>
    <property type="match status" value="1"/>
</dbReference>
<dbReference type="Pfam" id="PF05036">
    <property type="entry name" value="SPOR"/>
    <property type="match status" value="1"/>
</dbReference>
<sequence>MKIYLDAGHGGEDSGAIGNGLQEKEVALDLALRVRRMLRDYPQVLVKLSRTTDATKSLRVRTNEANSWGANLFLSLHCNAFNGRARGYEDFIYNKLPAGSVTRNYQTILHEKVLRAIGIPNRGKKQANFHVLRESNMPAILTENGFIDHPEDAKLMKQAAWREKVAAAHVEGLVEIFNLKSSSSSKEGYQLIAGSFAKKANATARQALLTSKQIPATVKEVSITGKKLYRVIAGTYPSRTAAESEQRRILQMGIETFILQNS</sequence>
<dbReference type="SUPFAM" id="SSF53187">
    <property type="entry name" value="Zn-dependent exopeptidases"/>
    <property type="match status" value="1"/>
</dbReference>
<dbReference type="SMART" id="SM00646">
    <property type="entry name" value="Ami_3"/>
    <property type="match status" value="1"/>
</dbReference>
<gene>
    <name evidence="3" type="primary">cwlC</name>
    <name evidence="3" type="ORF">GCM10007971_04740</name>
</gene>
<dbReference type="SUPFAM" id="SSF110997">
    <property type="entry name" value="Sporulation related repeat"/>
    <property type="match status" value="1"/>
</dbReference>
<dbReference type="PROSITE" id="PS51724">
    <property type="entry name" value="SPOR"/>
    <property type="match status" value="1"/>
</dbReference>
<feature type="domain" description="SPOR" evidence="2">
    <location>
        <begin position="183"/>
        <end position="262"/>
    </location>
</feature>
<evidence type="ECO:0000256" key="1">
    <source>
        <dbReference type="ARBA" id="ARBA00022801"/>
    </source>
</evidence>
<evidence type="ECO:0000313" key="3">
    <source>
        <dbReference type="EMBL" id="GGN50759.1"/>
    </source>
</evidence>
<dbReference type="Gene3D" id="3.30.70.1070">
    <property type="entry name" value="Sporulation related repeat"/>
    <property type="match status" value="1"/>
</dbReference>
<dbReference type="GO" id="GO:0008745">
    <property type="term" value="F:N-acetylmuramoyl-L-alanine amidase activity"/>
    <property type="evidence" value="ECO:0007669"/>
    <property type="project" value="InterPro"/>
</dbReference>
<protein>
    <submittedName>
        <fullName evidence="3">Sporulation-specific N-acetylmuramoyl-L-alanine amidase</fullName>
    </submittedName>
</protein>
<dbReference type="InterPro" id="IPR036680">
    <property type="entry name" value="SPOR-like_sf"/>
</dbReference>
<accession>A0A918CYV6</accession>
<dbReference type="InterPro" id="IPR050695">
    <property type="entry name" value="N-acetylmuramoyl_amidase_3"/>
</dbReference>
<organism evidence="3 4">
    <name type="scientific">Oceanobacillus indicireducens</name>
    <dbReference type="NCBI Taxonomy" id="1004261"/>
    <lineage>
        <taxon>Bacteria</taxon>
        <taxon>Bacillati</taxon>
        <taxon>Bacillota</taxon>
        <taxon>Bacilli</taxon>
        <taxon>Bacillales</taxon>
        <taxon>Bacillaceae</taxon>
        <taxon>Oceanobacillus</taxon>
    </lineage>
</organism>
<dbReference type="AlphaFoldDB" id="A0A918CYV6"/>
<dbReference type="Gene3D" id="3.40.630.40">
    <property type="entry name" value="Zn-dependent exopeptidases"/>
    <property type="match status" value="1"/>
</dbReference>
<dbReference type="GO" id="GO:0042834">
    <property type="term" value="F:peptidoglycan binding"/>
    <property type="evidence" value="ECO:0007669"/>
    <property type="project" value="InterPro"/>
</dbReference>
<dbReference type="InterPro" id="IPR007730">
    <property type="entry name" value="SPOR-like_dom"/>
</dbReference>
<keyword evidence="4" id="KW-1185">Reference proteome</keyword>
<dbReference type="EMBL" id="BMOS01000002">
    <property type="protein sequence ID" value="GGN50759.1"/>
    <property type="molecule type" value="Genomic_DNA"/>
</dbReference>
<dbReference type="InterPro" id="IPR002508">
    <property type="entry name" value="MurNAc-LAA_cat"/>
</dbReference>
<reference evidence="3" key="2">
    <citation type="submission" date="2020-09" db="EMBL/GenBank/DDBJ databases">
        <authorList>
            <person name="Sun Q."/>
            <person name="Ohkuma M."/>
        </authorList>
    </citation>
    <scope>NUCLEOTIDE SEQUENCE</scope>
    <source>
        <strain evidence="3">JCM 17251</strain>
    </source>
</reference>